<proteinExistence type="predicted"/>
<reference evidence="3" key="2">
    <citation type="journal article" date="2021" name="PeerJ">
        <title>Extensive microbial diversity within the chicken gut microbiome revealed by metagenomics and culture.</title>
        <authorList>
            <person name="Gilroy R."/>
            <person name="Ravi A."/>
            <person name="Getino M."/>
            <person name="Pursley I."/>
            <person name="Horton D.L."/>
            <person name="Alikhan N.F."/>
            <person name="Baker D."/>
            <person name="Gharbi K."/>
            <person name="Hall N."/>
            <person name="Watson M."/>
            <person name="Adriaenssens E.M."/>
            <person name="Foster-Nyarko E."/>
            <person name="Jarju S."/>
            <person name="Secka A."/>
            <person name="Antonio M."/>
            <person name="Oren A."/>
            <person name="Chaudhuri R.R."/>
            <person name="La Ragione R."/>
            <person name="Hildebrand F."/>
            <person name="Pallen M.J."/>
        </authorList>
    </citation>
    <scope>NUCLEOTIDE SEQUENCE</scope>
    <source>
        <strain evidence="3">2889</strain>
    </source>
</reference>
<reference evidence="3" key="1">
    <citation type="submission" date="2020-10" db="EMBL/GenBank/DDBJ databases">
        <authorList>
            <person name="Gilroy R."/>
        </authorList>
    </citation>
    <scope>NUCLEOTIDE SEQUENCE</scope>
    <source>
        <strain evidence="3">2889</strain>
    </source>
</reference>
<evidence type="ECO:0000256" key="1">
    <source>
        <dbReference type="SAM" id="MobiDB-lite"/>
    </source>
</evidence>
<dbReference type="NCBIfam" id="TIGR04183">
    <property type="entry name" value="Por_Secre_tail"/>
    <property type="match status" value="1"/>
</dbReference>
<name>A0A9D9DUX4_9BACT</name>
<evidence type="ECO:0000313" key="3">
    <source>
        <dbReference type="EMBL" id="MBO8433632.1"/>
    </source>
</evidence>
<dbReference type="InterPro" id="IPR026444">
    <property type="entry name" value="Secre_tail"/>
</dbReference>
<protein>
    <submittedName>
        <fullName evidence="3">T9SS type A sorting domain-containing protein</fullName>
    </submittedName>
</protein>
<sequence>MKRITSFKPLHALLLFSSMMSTGALAQEATITEGQKGTFYFLQGTHVSDVGFSPDQRYIGCVGFYTEGVPTFGYIYDLEKDSLWQTEVPAQFILSPDWYAGGASIYKNGETIPMETRSTSEDPFYSSASSWAASTGLDSLFTMSFENPVNPATGRNIWVNYAYVVNGNTGKILSRIEPHWDMTAESFKDNSGHGERVNCASNDGSIVAGHSSDPESGHNWSPVFWDLAQDTSFSVGDAPGSLSCINNDGSIIIGNVYGYHYVLIRYNKEEKTFTTETIPFAPGMGYMSRFGISENGWIVMSQAPSAWGSSTAYMYNYQTSEMIPLADYVEELYGLELPVSNFAPSNISDDARLITGGSANNGADVACVIALEEQQIFAKARQFSARQAQGQMAVALQWKAPLNGQYTLAGYNVFCDSVQLNAELIAPTETSFLQTENVESGIHIYSIQAVYEEGVSDYRDAQEILIVDIDGCLPVQSIGHNLVYNRYANVYWSLPSSRMATTNAYAWDGTLRSPAGPEASERTGLASSPRIVARNNAKTSKATTASGNYRNENLDLIETKTFERRSMFSAFLDGNRLYAVDNGNRCINVYDYESMELLESYPVSEVSSLLNIAKIGNYIYAACDQNDILILDPQNMSVSNRIRTEETVVYLCYVPELNEGQGGLIYGDWETIHFCNMRGQEVDPGVDIDITGLIISGMAYHDGMLYILSQTGESLDELYTVDFSTGEFIGKKVLSDDSRLSSIETRYGFLAGGMTLSVLEDSTIALSAVLQFTATKSHLALFEVESAPGLIGYNLYRNDVKINPEGTYVQGLGFIDTLDEAGDYTYTVEPVHTDGCTGAILEGVETTVTIAPIGECPGPQDLTAYESNRAVAMEWGYTSATSPALVGFNLYRNGERIAEELLDLHYTDFNRAIGDYTYVVEAFHDNSCVSSDTVKLSVTHEGQKMAPSHIVLSSYPQGESFAVDARWELPYFEQPLGIGFCNDAYSGTALADGQTMYAAIGWDSTRLNEYRDLYLVGIEFFIGNDVEELSGIVYLNDTFCMEVPMRDRIREAEWNTLMFDQYIPMDQPMEVVTGYKVRYSEAATAVAAYDRGPAVRGFGDLMSADGQQWTILSGNGIDANWCINGLVVKKRDLEESAKTAMTTGITPKVKVMSLSSLGLKEPARLKNTKATSESLKLRGFNIYRDGVKLNDNILTSYTYTDIPVAVGGYDYTISAVYDDGEQESDPFYIEVGGSANEGETQAAHLRVYPNPASERLFVDGEYASAELLSLSGKILRNFPVPSSELSLEGLESGVYFLRFVLPDGSNSTLKVVVR</sequence>
<dbReference type="Proteomes" id="UP000823612">
    <property type="component" value="Unassembled WGS sequence"/>
</dbReference>
<feature type="chain" id="PRO_5038692938" evidence="2">
    <location>
        <begin position="27"/>
        <end position="1314"/>
    </location>
</feature>
<comment type="caution">
    <text evidence="3">The sequence shown here is derived from an EMBL/GenBank/DDBJ whole genome shotgun (WGS) entry which is preliminary data.</text>
</comment>
<dbReference type="SUPFAM" id="SSF50969">
    <property type="entry name" value="YVTN repeat-like/Quinoprotein amine dehydrogenase"/>
    <property type="match status" value="1"/>
</dbReference>
<organism evidence="3 4">
    <name type="scientific">Candidatus Pullibacteroides excrementavium</name>
    <dbReference type="NCBI Taxonomy" id="2840905"/>
    <lineage>
        <taxon>Bacteria</taxon>
        <taxon>Pseudomonadati</taxon>
        <taxon>Bacteroidota</taxon>
        <taxon>Bacteroidia</taxon>
        <taxon>Bacteroidales</taxon>
        <taxon>Candidatus Pullibacteroides</taxon>
    </lineage>
</organism>
<evidence type="ECO:0000256" key="2">
    <source>
        <dbReference type="SAM" id="SignalP"/>
    </source>
</evidence>
<dbReference type="InterPro" id="IPR013783">
    <property type="entry name" value="Ig-like_fold"/>
</dbReference>
<feature type="region of interest" description="Disordered" evidence="1">
    <location>
        <begin position="191"/>
        <end position="214"/>
    </location>
</feature>
<dbReference type="EMBL" id="JADIMZ010000159">
    <property type="protein sequence ID" value="MBO8433632.1"/>
    <property type="molecule type" value="Genomic_DNA"/>
</dbReference>
<feature type="signal peptide" evidence="2">
    <location>
        <begin position="1"/>
        <end position="26"/>
    </location>
</feature>
<gene>
    <name evidence="3" type="ORF">IAB08_10140</name>
</gene>
<evidence type="ECO:0000313" key="4">
    <source>
        <dbReference type="Proteomes" id="UP000823612"/>
    </source>
</evidence>
<dbReference type="InterPro" id="IPR011044">
    <property type="entry name" value="Quino_amine_DH_bsu"/>
</dbReference>
<accession>A0A9D9DUX4</accession>
<dbReference type="Gene3D" id="2.60.40.10">
    <property type="entry name" value="Immunoglobulins"/>
    <property type="match status" value="4"/>
</dbReference>
<dbReference type="SUPFAM" id="SSF50960">
    <property type="entry name" value="TolB, C-terminal domain"/>
    <property type="match status" value="1"/>
</dbReference>
<keyword evidence="2" id="KW-0732">Signal</keyword>